<proteinExistence type="predicted"/>
<organism evidence="3 4">
    <name type="scientific">Candida maltosa (strain Xu316)</name>
    <name type="common">Yeast</name>
    <dbReference type="NCBI Taxonomy" id="1245528"/>
    <lineage>
        <taxon>Eukaryota</taxon>
        <taxon>Fungi</taxon>
        <taxon>Dikarya</taxon>
        <taxon>Ascomycota</taxon>
        <taxon>Saccharomycotina</taxon>
        <taxon>Pichiomycetes</taxon>
        <taxon>Debaryomycetaceae</taxon>
        <taxon>Candida/Lodderomyces clade</taxon>
        <taxon>Candida</taxon>
    </lineage>
</organism>
<feature type="region of interest" description="Disordered" evidence="1">
    <location>
        <begin position="40"/>
        <end position="65"/>
    </location>
</feature>
<dbReference type="InterPro" id="IPR039931">
    <property type="entry name" value="EEIG1/2-like"/>
</dbReference>
<accession>M3ILP2</accession>
<dbReference type="PANTHER" id="PTHR21456">
    <property type="entry name" value="FAMILY WITH SEQUENCE SIMILARITY 102"/>
    <property type="match status" value="1"/>
</dbReference>
<comment type="caution">
    <text evidence="3">The sequence shown here is derived from an EMBL/GenBank/DDBJ whole genome shotgun (WGS) entry which is preliminary data.</text>
</comment>
<protein>
    <recommendedName>
        <fullName evidence="2">C2 NT-type domain-containing protein</fullName>
    </recommendedName>
</protein>
<evidence type="ECO:0000256" key="1">
    <source>
        <dbReference type="SAM" id="MobiDB-lite"/>
    </source>
</evidence>
<dbReference type="Proteomes" id="UP000011777">
    <property type="component" value="Unassembled WGS sequence"/>
</dbReference>
<sequence length="259" mass="28306">MLSSSNKPKFAFNLSINELTNVPEINGSCFIELQVKDGSRRGGGHGHSHVSANGSDKKSTLMSPSNSSRAFLNKFDDITTSLSLNPNSNSKDSSSVSGNVAATTSRKRLHNFKCAFNYKLSCNLRFSVKKKGNLIANKYLLLKIFYVNDTSNHSNNVSNGSSSSSSSSQITELGRLDINLSEYLNFDEAITTKYLLNDSKVNSILSLTIGLNELPPNFDFHTQLQIQDNNSSINSRTDTSNLLSRPTTSAKKNTFSATI</sequence>
<name>M3ILP2_CANMX</name>
<feature type="region of interest" description="Disordered" evidence="1">
    <location>
        <begin position="231"/>
        <end position="259"/>
    </location>
</feature>
<keyword evidence="4" id="KW-1185">Reference proteome</keyword>
<evidence type="ECO:0000313" key="3">
    <source>
        <dbReference type="EMBL" id="EMG47311.1"/>
    </source>
</evidence>
<dbReference type="HOGENOM" id="CLU_1073618_0_0_1"/>
<dbReference type="eggNOG" id="ENOG502SBEF">
    <property type="taxonomic scope" value="Eukaryota"/>
</dbReference>
<dbReference type="Pfam" id="PF10358">
    <property type="entry name" value="NT-C2"/>
    <property type="match status" value="1"/>
</dbReference>
<reference evidence="3 4" key="1">
    <citation type="submission" date="2013-02" db="EMBL/GenBank/DDBJ databases">
        <title>Genome sequence of Candida maltosa Xu316, a potential industrial strain for xylitol and ethanol production.</title>
        <authorList>
            <person name="Yu J."/>
            <person name="Wang Q."/>
            <person name="Geng X."/>
            <person name="Bao W."/>
            <person name="He P."/>
            <person name="Cai J."/>
        </authorList>
    </citation>
    <scope>NUCLEOTIDE SEQUENCE [LARGE SCALE GENOMIC DNA]</scope>
    <source>
        <strain evidence="4">Xu316</strain>
    </source>
</reference>
<feature type="domain" description="C2 NT-type" evidence="2">
    <location>
        <begin position="1"/>
        <end position="213"/>
    </location>
</feature>
<dbReference type="PANTHER" id="PTHR21456:SF1">
    <property type="entry name" value="C2 NT-TYPE DOMAIN-CONTAINING PROTEIN"/>
    <property type="match status" value="1"/>
</dbReference>
<gene>
    <name evidence="3" type="ORF">G210_2382</name>
</gene>
<dbReference type="PROSITE" id="PS51840">
    <property type="entry name" value="C2_NT"/>
    <property type="match status" value="1"/>
</dbReference>
<dbReference type="OrthoDB" id="3365224at2759"/>
<evidence type="ECO:0000313" key="4">
    <source>
        <dbReference type="Proteomes" id="UP000011777"/>
    </source>
</evidence>
<dbReference type="InterPro" id="IPR019448">
    <property type="entry name" value="NT-C2"/>
</dbReference>
<feature type="compositionally biased region" description="Polar residues" evidence="1">
    <location>
        <begin position="50"/>
        <end position="65"/>
    </location>
</feature>
<evidence type="ECO:0000259" key="2">
    <source>
        <dbReference type="PROSITE" id="PS51840"/>
    </source>
</evidence>
<dbReference type="AlphaFoldDB" id="M3ILP2"/>
<dbReference type="STRING" id="1245528.M3ILP2"/>
<dbReference type="EMBL" id="AOGT01001624">
    <property type="protein sequence ID" value="EMG47311.1"/>
    <property type="molecule type" value="Genomic_DNA"/>
</dbReference>